<dbReference type="Gene3D" id="2.10.150.10">
    <property type="entry name" value="Urease, beta subunit"/>
    <property type="match status" value="1"/>
</dbReference>
<organism evidence="3 4">
    <name type="scientific">Corynebacterium sphenisci DSM 44792</name>
    <dbReference type="NCBI Taxonomy" id="1437874"/>
    <lineage>
        <taxon>Bacteria</taxon>
        <taxon>Bacillati</taxon>
        <taxon>Actinomycetota</taxon>
        <taxon>Actinomycetes</taxon>
        <taxon>Mycobacteriales</taxon>
        <taxon>Corynebacteriaceae</taxon>
        <taxon>Corynebacterium</taxon>
    </lineage>
</organism>
<dbReference type="RefSeq" id="WP_075692142.1">
    <property type="nucleotide sequence ID" value="NZ_CP009248.1"/>
</dbReference>
<dbReference type="PANTHER" id="PTHR33569:SF1">
    <property type="entry name" value="UREASE"/>
    <property type="match status" value="1"/>
</dbReference>
<evidence type="ECO:0000313" key="4">
    <source>
        <dbReference type="Proteomes" id="UP000185469"/>
    </source>
</evidence>
<dbReference type="PANTHER" id="PTHR33569">
    <property type="entry name" value="UREASE"/>
    <property type="match status" value="1"/>
</dbReference>
<comment type="catalytic activity">
    <reaction evidence="2">
        <text>urea + 2 H2O + H(+) = hydrogencarbonate + 2 NH4(+)</text>
        <dbReference type="Rhea" id="RHEA:20557"/>
        <dbReference type="ChEBI" id="CHEBI:15377"/>
        <dbReference type="ChEBI" id="CHEBI:15378"/>
        <dbReference type="ChEBI" id="CHEBI:16199"/>
        <dbReference type="ChEBI" id="CHEBI:17544"/>
        <dbReference type="ChEBI" id="CHEBI:28938"/>
        <dbReference type="EC" id="3.5.1.5"/>
    </reaction>
</comment>
<sequence>MSAAADYRVAEGGDIALYPGRRTTEVTVANTGDRAIQVGSHYHFFEANRALSFDRDAAWGMHLALPAGLAARFEPGVARTVELVDFGGDRVLHGFAGLVEGPLDDPGVRLAAREKAIAAGFAGFDGDRAADREDAR</sequence>
<dbReference type="CDD" id="cd00407">
    <property type="entry name" value="Urease_beta"/>
    <property type="match status" value="1"/>
</dbReference>
<dbReference type="GO" id="GO:0043419">
    <property type="term" value="P:urea catabolic process"/>
    <property type="evidence" value="ECO:0007669"/>
    <property type="project" value="InterPro"/>
</dbReference>
<dbReference type="Proteomes" id="UP000185469">
    <property type="component" value="Chromosome"/>
</dbReference>
<dbReference type="InterPro" id="IPR050069">
    <property type="entry name" value="Urease_subunit"/>
</dbReference>
<evidence type="ECO:0000256" key="1">
    <source>
        <dbReference type="ARBA" id="ARBA00022801"/>
    </source>
</evidence>
<keyword evidence="1" id="KW-0378">Hydrolase</keyword>
<dbReference type="AlphaFoldDB" id="A0A1L7CYS4"/>
<reference evidence="3 4" key="1">
    <citation type="submission" date="2014-08" db="EMBL/GenBank/DDBJ databases">
        <title>Complete genome sequence of Corynebacterium sphenisci CECT 5990(T) (=DSM 44792(T)), isolated from healthy wild penguins.</title>
        <authorList>
            <person name="Ruckert C."/>
            <person name="Albersmeier A."/>
            <person name="Winkler A."/>
            <person name="Kalinowski J."/>
        </authorList>
    </citation>
    <scope>NUCLEOTIDE SEQUENCE [LARGE SCALE GENOMIC DNA]</scope>
    <source>
        <strain evidence="3 4">DSM 44792</strain>
    </source>
</reference>
<dbReference type="InterPro" id="IPR002019">
    <property type="entry name" value="Urease_beta-like"/>
</dbReference>
<dbReference type="SUPFAM" id="SSF51278">
    <property type="entry name" value="Urease, beta-subunit"/>
    <property type="match status" value="1"/>
</dbReference>
<evidence type="ECO:0008006" key="5">
    <source>
        <dbReference type="Google" id="ProtNLM"/>
    </source>
</evidence>
<dbReference type="Pfam" id="PF00699">
    <property type="entry name" value="Urease_beta"/>
    <property type="match status" value="1"/>
</dbReference>
<dbReference type="STRING" id="1437874.CSPHI_07360"/>
<evidence type="ECO:0000313" key="3">
    <source>
        <dbReference type="EMBL" id="APT90891.1"/>
    </source>
</evidence>
<name>A0A1L7CYS4_9CORY</name>
<dbReference type="NCBIfam" id="NF009682">
    <property type="entry name" value="PRK13203.1"/>
    <property type="match status" value="1"/>
</dbReference>
<gene>
    <name evidence="3" type="ORF">CSPHI_07360</name>
</gene>
<dbReference type="OrthoDB" id="9797217at2"/>
<dbReference type="GO" id="GO:0035550">
    <property type="term" value="C:urease complex"/>
    <property type="evidence" value="ECO:0007669"/>
    <property type="project" value="InterPro"/>
</dbReference>
<dbReference type="NCBIfam" id="TIGR00192">
    <property type="entry name" value="urease_beta"/>
    <property type="match status" value="1"/>
</dbReference>
<proteinExistence type="predicted"/>
<evidence type="ECO:0000256" key="2">
    <source>
        <dbReference type="ARBA" id="ARBA00047778"/>
    </source>
</evidence>
<dbReference type="KEGG" id="csph:CSPHI_07360"/>
<dbReference type="InterPro" id="IPR036461">
    <property type="entry name" value="Urease_betasu_sf"/>
</dbReference>
<accession>A0A1L7CYS4</accession>
<keyword evidence="4" id="KW-1185">Reference proteome</keyword>
<protein>
    <recommendedName>
        <fullName evidence="5">Urease</fullName>
    </recommendedName>
</protein>
<dbReference type="GO" id="GO:0009039">
    <property type="term" value="F:urease activity"/>
    <property type="evidence" value="ECO:0007669"/>
    <property type="project" value="UniProtKB-EC"/>
</dbReference>
<dbReference type="EMBL" id="CP009248">
    <property type="protein sequence ID" value="APT90891.1"/>
    <property type="molecule type" value="Genomic_DNA"/>
</dbReference>